<organism evidence="1 2">
    <name type="scientific">Legionella brunensis</name>
    <dbReference type="NCBI Taxonomy" id="29422"/>
    <lineage>
        <taxon>Bacteria</taxon>
        <taxon>Pseudomonadati</taxon>
        <taxon>Pseudomonadota</taxon>
        <taxon>Gammaproteobacteria</taxon>
        <taxon>Legionellales</taxon>
        <taxon>Legionellaceae</taxon>
        <taxon>Legionella</taxon>
    </lineage>
</organism>
<name>A0A0W0STC1_9GAMM</name>
<dbReference type="AlphaFoldDB" id="A0A0W0STC1"/>
<protein>
    <submittedName>
        <fullName evidence="1">Uncharacterized protein</fullName>
    </submittedName>
</protein>
<gene>
    <name evidence="1" type="ORF">Lbru_0533</name>
</gene>
<sequence length="130" mass="14485">MEQIKLQQNIGVSGKRLLLEAAIRTPEVALHPNPVNMQAYHSLADKLVIHSPVLQKLAGIMKSILGLILYPLSLGHTKEWITAGIATYKAGVDSERRKEIQHTMKDQLHHLKDVEFVNSVKTDTQSTSLV</sequence>
<dbReference type="EMBL" id="LNXV01000004">
    <property type="protein sequence ID" value="KTC86592.1"/>
    <property type="molecule type" value="Genomic_DNA"/>
</dbReference>
<reference evidence="1 2" key="1">
    <citation type="submission" date="2015-11" db="EMBL/GenBank/DDBJ databases">
        <title>Genomic analysis of 38 Legionella species identifies large and diverse effector repertoires.</title>
        <authorList>
            <person name="Burstein D."/>
            <person name="Amaro F."/>
            <person name="Zusman T."/>
            <person name="Lifshitz Z."/>
            <person name="Cohen O."/>
            <person name="Gilbert J.A."/>
            <person name="Pupko T."/>
            <person name="Shuman H.A."/>
            <person name="Segal G."/>
        </authorList>
    </citation>
    <scope>NUCLEOTIDE SEQUENCE [LARGE SCALE GENOMIC DNA]</scope>
    <source>
        <strain evidence="1 2">ATCC 43878</strain>
    </source>
</reference>
<accession>A0A0W0STC1</accession>
<dbReference type="RefSeq" id="WP_058440631.1">
    <property type="nucleotide sequence ID" value="NZ_CAAAHU010000007.1"/>
</dbReference>
<evidence type="ECO:0000313" key="2">
    <source>
        <dbReference type="Proteomes" id="UP000054742"/>
    </source>
</evidence>
<dbReference type="STRING" id="29422.Lbru_0533"/>
<evidence type="ECO:0000313" key="1">
    <source>
        <dbReference type="EMBL" id="KTC86592.1"/>
    </source>
</evidence>
<comment type="caution">
    <text evidence="1">The sequence shown here is derived from an EMBL/GenBank/DDBJ whole genome shotgun (WGS) entry which is preliminary data.</text>
</comment>
<proteinExistence type="predicted"/>
<dbReference type="Proteomes" id="UP000054742">
    <property type="component" value="Unassembled WGS sequence"/>
</dbReference>
<dbReference type="PATRIC" id="fig|29422.6.peg.561"/>
<keyword evidence="2" id="KW-1185">Reference proteome</keyword>